<dbReference type="InterPro" id="IPR025758">
    <property type="entry name" value="Fic/DOC_N"/>
</dbReference>
<feature type="binding site" evidence="1">
    <location>
        <begin position="202"/>
        <end position="208"/>
    </location>
    <ligand>
        <name>ATP</name>
        <dbReference type="ChEBI" id="CHEBI:30616"/>
    </ligand>
</feature>
<feature type="active site" evidence="2">
    <location>
        <position position="197"/>
    </location>
</feature>
<dbReference type="PANTHER" id="PTHR13504">
    <property type="entry name" value="FIDO DOMAIN-CONTAINING PROTEIN DDB_G0283145"/>
    <property type="match status" value="1"/>
</dbReference>
<evidence type="ECO:0000256" key="1">
    <source>
        <dbReference type="PIRSR" id="PIRSR038925-1"/>
    </source>
</evidence>
<reference evidence="5 6" key="1">
    <citation type="submission" date="2019-04" db="EMBL/GenBank/DDBJ databases">
        <title>Azoarcus nasutitermitis sp. nov. isolated from termite nest.</title>
        <authorList>
            <person name="Lin S.-Y."/>
            <person name="Hameed A."/>
            <person name="Hsu Y.-H."/>
            <person name="Young C.-C."/>
        </authorList>
    </citation>
    <scope>NUCLEOTIDE SEQUENCE [LARGE SCALE GENOMIC DNA]</scope>
    <source>
        <strain evidence="5 6">CC-YHH838</strain>
    </source>
</reference>
<feature type="domain" description="Fido" evidence="4">
    <location>
        <begin position="115"/>
        <end position="265"/>
    </location>
</feature>
<dbReference type="EMBL" id="SSOC01000006">
    <property type="protein sequence ID" value="THF62924.1"/>
    <property type="molecule type" value="Genomic_DNA"/>
</dbReference>
<evidence type="ECO:0000259" key="4">
    <source>
        <dbReference type="PROSITE" id="PS51459"/>
    </source>
</evidence>
<dbReference type="Gene3D" id="1.10.3290.10">
    <property type="entry name" value="Fido-like domain"/>
    <property type="match status" value="1"/>
</dbReference>
<dbReference type="SUPFAM" id="SSF140931">
    <property type="entry name" value="Fic-like"/>
    <property type="match status" value="1"/>
</dbReference>
<evidence type="ECO:0000313" key="5">
    <source>
        <dbReference type="EMBL" id="THF62924.1"/>
    </source>
</evidence>
<keyword evidence="1" id="KW-0547">Nucleotide-binding</keyword>
<sequence length="368" mass="41599">MVLQANYAIPDLPPTSVDFQTPELLIALVSAHRYLAELKGCAASIPNQGILINTLALQEAKASSEVESYVTTQDELFQADLHIAEWMSPAAKEVSRYREALTHGFERMRQQRGILSNGTLIALFQLLKNSSETFRTSGGTVLKNERTGATVFVPPQDGAGILAHMQALERFINDETACDLDPLIKMALIHHQFESIHPFSDGNGRIGRILCVLYLVRSGLLDTPVLYLSRYINQHKGDYYRLLQTVRDEMPNVAAWQAWVVFMLNAVADTAQRVVQLVGGMRDLMAETKRRMRADVPKLYSQDLLNNLFRHPYTRIEFVQRDLRITRQTAARYLRQLAQVGLVQEHSQGKHLYFINAPLVQLLVQGEK</sequence>
<dbReference type="AlphaFoldDB" id="A0A4S4ASU2"/>
<comment type="caution">
    <text evidence="5">The sequence shown here is derived from an EMBL/GenBank/DDBJ whole genome shotgun (WGS) entry which is preliminary data.</text>
</comment>
<dbReference type="InterPro" id="IPR026287">
    <property type="entry name" value="SoFic-like"/>
</dbReference>
<organism evidence="5 6">
    <name type="scientific">Pseudothauera nasutitermitis</name>
    <dbReference type="NCBI Taxonomy" id="2565930"/>
    <lineage>
        <taxon>Bacteria</taxon>
        <taxon>Pseudomonadati</taxon>
        <taxon>Pseudomonadota</taxon>
        <taxon>Betaproteobacteria</taxon>
        <taxon>Rhodocyclales</taxon>
        <taxon>Zoogloeaceae</taxon>
        <taxon>Pseudothauera</taxon>
    </lineage>
</organism>
<protein>
    <submittedName>
        <fullName evidence="5">Fic family protein</fullName>
    </submittedName>
</protein>
<evidence type="ECO:0000313" key="6">
    <source>
        <dbReference type="Proteomes" id="UP000308430"/>
    </source>
</evidence>
<dbReference type="PIRSF" id="PIRSF038925">
    <property type="entry name" value="AMP-prot_trans"/>
    <property type="match status" value="1"/>
</dbReference>
<accession>A0A4S4ASU2</accession>
<keyword evidence="1" id="KW-0067">ATP-binding</keyword>
<feature type="binding site" evidence="1">
    <location>
        <position position="67"/>
    </location>
    <ligand>
        <name>ATP</name>
        <dbReference type="ChEBI" id="CHEBI:30616"/>
    </ligand>
</feature>
<name>A0A4S4ASU2_9RHOO</name>
<dbReference type="InterPro" id="IPR036597">
    <property type="entry name" value="Fido-like_dom_sf"/>
</dbReference>
<dbReference type="OrthoDB" id="9813719at2"/>
<dbReference type="InterPro" id="IPR003812">
    <property type="entry name" value="Fido"/>
</dbReference>
<evidence type="ECO:0000256" key="2">
    <source>
        <dbReference type="PIRSR" id="PIRSR640198-1"/>
    </source>
</evidence>
<dbReference type="InterPro" id="IPR048770">
    <property type="entry name" value="SoFic-like_C"/>
</dbReference>
<dbReference type="GO" id="GO:0005524">
    <property type="term" value="F:ATP binding"/>
    <property type="evidence" value="ECO:0007669"/>
    <property type="project" value="UniProtKB-KW"/>
</dbReference>
<dbReference type="PANTHER" id="PTHR13504:SF35">
    <property type="entry name" value="PROTEIN ADENYLYLTRANSFERASE SOFIC"/>
    <property type="match status" value="1"/>
</dbReference>
<keyword evidence="6" id="KW-1185">Reference proteome</keyword>
<feature type="binding site" evidence="1">
    <location>
        <position position="197"/>
    </location>
    <ligand>
        <name>ATP</name>
        <dbReference type="ChEBI" id="CHEBI:30616"/>
    </ligand>
</feature>
<dbReference type="Pfam" id="PF21248">
    <property type="entry name" value="SoFic-like_C"/>
    <property type="match status" value="1"/>
</dbReference>
<dbReference type="PROSITE" id="PS51459">
    <property type="entry name" value="FIDO"/>
    <property type="match status" value="1"/>
</dbReference>
<dbReference type="Proteomes" id="UP000308430">
    <property type="component" value="Unassembled WGS sequence"/>
</dbReference>
<dbReference type="Pfam" id="PF02661">
    <property type="entry name" value="Fic"/>
    <property type="match status" value="1"/>
</dbReference>
<gene>
    <name evidence="5" type="ORF">E6C76_16805</name>
</gene>
<evidence type="ECO:0000256" key="3">
    <source>
        <dbReference type="PIRSR" id="PIRSR640198-2"/>
    </source>
</evidence>
<feature type="binding site" evidence="3">
    <location>
        <begin position="239"/>
        <end position="240"/>
    </location>
    <ligand>
        <name>ATP</name>
        <dbReference type="ChEBI" id="CHEBI:30616"/>
    </ligand>
</feature>
<dbReference type="Pfam" id="PF13784">
    <property type="entry name" value="Fic_N"/>
    <property type="match status" value="1"/>
</dbReference>
<feature type="binding site" evidence="3">
    <location>
        <begin position="201"/>
        <end position="208"/>
    </location>
    <ligand>
        <name>ATP</name>
        <dbReference type="ChEBI" id="CHEBI:30616"/>
    </ligand>
</feature>
<dbReference type="RefSeq" id="WP_136349405.1">
    <property type="nucleotide sequence ID" value="NZ_SSOC01000006.1"/>
</dbReference>
<proteinExistence type="predicted"/>
<dbReference type="InterPro" id="IPR040198">
    <property type="entry name" value="Fido_containing"/>
</dbReference>
<feature type="binding site" evidence="1">
    <location>
        <position position="239"/>
    </location>
    <ligand>
        <name>ATP</name>
        <dbReference type="ChEBI" id="CHEBI:30616"/>
    </ligand>
</feature>